<evidence type="ECO:0000259" key="6">
    <source>
        <dbReference type="PROSITE" id="PS50887"/>
    </source>
</evidence>
<dbReference type="SMART" id="SM00267">
    <property type="entry name" value="GGDEF"/>
    <property type="match status" value="1"/>
</dbReference>
<dbReference type="Gene3D" id="3.40.50.2300">
    <property type="match status" value="1"/>
</dbReference>
<dbReference type="AlphaFoldDB" id="A0A931J434"/>
<dbReference type="Pfam" id="PF00072">
    <property type="entry name" value="Response_reg"/>
    <property type="match status" value="1"/>
</dbReference>
<keyword evidence="8" id="KW-1185">Reference proteome</keyword>
<dbReference type="InterPro" id="IPR043128">
    <property type="entry name" value="Rev_trsase/Diguanyl_cyclase"/>
</dbReference>
<dbReference type="InterPro" id="IPR029787">
    <property type="entry name" value="Nucleotide_cyclase"/>
</dbReference>
<sequence length="442" mass="48103">MIQHPDAGAIRILVVEDERIVALDLRNALRDLGFVVLGISASEAEACEQARALRPDLVLMDINLGRGGDGVSAAQRIASELDIPVVYLTAYAGVEHLERASQLPPYGYLLKPIEVRELNATLHMAVARHRLDRERLRQQRQAGQVFEASADAIAVLDADDRVQAVNPAFAALTGWTLDEVRGRQPAEFLHARRAGDRVATAGGTRHGEVVCRRRDGSFFPAWEHLAEVRDADGRLTQRVLTFSDISPLRQQSGQIQHLAFHDPLTGLPNRHQFEQQLQALLARYERCGEGFSLLFLDLDGFKAVNDSLGHAQGDCLLQTLAQRLRASLRQQDFAARLGGDEFVVLVAGTQPEMLAQVAHKLLAACREPFELDARVQLSASVGVASLPLHATGVQELVEAADVAMYAAKQAGRDAVRFHSAALGRRPRGPARAGQGPGVRAAG</sequence>
<dbReference type="CDD" id="cd17534">
    <property type="entry name" value="REC_DC-like"/>
    <property type="match status" value="1"/>
</dbReference>
<dbReference type="InterPro" id="IPR011006">
    <property type="entry name" value="CheY-like_superfamily"/>
</dbReference>
<protein>
    <submittedName>
        <fullName evidence="7">Diguanylate cyclase</fullName>
    </submittedName>
</protein>
<dbReference type="PANTHER" id="PTHR44757">
    <property type="entry name" value="DIGUANYLATE CYCLASE DGCP"/>
    <property type="match status" value="1"/>
</dbReference>
<dbReference type="InterPro" id="IPR001789">
    <property type="entry name" value="Sig_transdc_resp-reg_receiver"/>
</dbReference>
<dbReference type="EMBL" id="JAEDAK010000002">
    <property type="protein sequence ID" value="MBH9575790.1"/>
    <property type="molecule type" value="Genomic_DNA"/>
</dbReference>
<dbReference type="Gene3D" id="3.30.450.20">
    <property type="entry name" value="PAS domain"/>
    <property type="match status" value="1"/>
</dbReference>
<dbReference type="GO" id="GO:0000160">
    <property type="term" value="P:phosphorelay signal transduction system"/>
    <property type="evidence" value="ECO:0007669"/>
    <property type="project" value="InterPro"/>
</dbReference>
<evidence type="ECO:0000256" key="2">
    <source>
        <dbReference type="SAM" id="MobiDB-lite"/>
    </source>
</evidence>
<dbReference type="InterPro" id="IPR052155">
    <property type="entry name" value="Biofilm_reg_signaling"/>
</dbReference>
<dbReference type="Pfam" id="PF00989">
    <property type="entry name" value="PAS"/>
    <property type="match status" value="1"/>
</dbReference>
<dbReference type="GO" id="GO:0003824">
    <property type="term" value="F:catalytic activity"/>
    <property type="evidence" value="ECO:0007669"/>
    <property type="project" value="UniProtKB-ARBA"/>
</dbReference>
<accession>A0A931J434</accession>
<proteinExistence type="predicted"/>
<dbReference type="InterPro" id="IPR013767">
    <property type="entry name" value="PAS_fold"/>
</dbReference>
<evidence type="ECO:0000259" key="3">
    <source>
        <dbReference type="PROSITE" id="PS50110"/>
    </source>
</evidence>
<dbReference type="FunFam" id="3.30.70.270:FF:000001">
    <property type="entry name" value="Diguanylate cyclase domain protein"/>
    <property type="match status" value="1"/>
</dbReference>
<dbReference type="RefSeq" id="WP_198109415.1">
    <property type="nucleotide sequence ID" value="NZ_JAEDAK010000002.1"/>
</dbReference>
<dbReference type="Gene3D" id="3.30.70.270">
    <property type="match status" value="1"/>
</dbReference>
<feature type="domain" description="PAS" evidence="4">
    <location>
        <begin position="138"/>
        <end position="190"/>
    </location>
</feature>
<dbReference type="InterPro" id="IPR000014">
    <property type="entry name" value="PAS"/>
</dbReference>
<dbReference type="NCBIfam" id="TIGR00254">
    <property type="entry name" value="GGDEF"/>
    <property type="match status" value="1"/>
</dbReference>
<dbReference type="PROSITE" id="PS50113">
    <property type="entry name" value="PAC"/>
    <property type="match status" value="1"/>
</dbReference>
<dbReference type="InterPro" id="IPR035965">
    <property type="entry name" value="PAS-like_dom_sf"/>
</dbReference>
<dbReference type="InterPro" id="IPR000700">
    <property type="entry name" value="PAS-assoc_C"/>
</dbReference>
<feature type="region of interest" description="Disordered" evidence="2">
    <location>
        <begin position="421"/>
        <end position="442"/>
    </location>
</feature>
<dbReference type="SMART" id="SM00086">
    <property type="entry name" value="PAC"/>
    <property type="match status" value="1"/>
</dbReference>
<dbReference type="SMART" id="SM00091">
    <property type="entry name" value="PAS"/>
    <property type="match status" value="1"/>
</dbReference>
<evidence type="ECO:0000259" key="5">
    <source>
        <dbReference type="PROSITE" id="PS50113"/>
    </source>
</evidence>
<dbReference type="SUPFAM" id="SSF52172">
    <property type="entry name" value="CheY-like"/>
    <property type="match status" value="1"/>
</dbReference>
<dbReference type="PROSITE" id="PS50887">
    <property type="entry name" value="GGDEF"/>
    <property type="match status" value="1"/>
</dbReference>
<keyword evidence="1" id="KW-0597">Phosphoprotein</keyword>
<evidence type="ECO:0000256" key="1">
    <source>
        <dbReference type="PROSITE-ProRule" id="PRU00169"/>
    </source>
</evidence>
<dbReference type="PROSITE" id="PS50110">
    <property type="entry name" value="RESPONSE_REGULATORY"/>
    <property type="match status" value="1"/>
</dbReference>
<feature type="domain" description="Response regulatory" evidence="3">
    <location>
        <begin position="11"/>
        <end position="126"/>
    </location>
</feature>
<reference evidence="7" key="1">
    <citation type="submission" date="2020-12" db="EMBL/GenBank/DDBJ databases">
        <title>The genome sequence of Inhella sp. 1Y17.</title>
        <authorList>
            <person name="Liu Y."/>
        </authorList>
    </citation>
    <scope>NUCLEOTIDE SEQUENCE</scope>
    <source>
        <strain evidence="7">1Y17</strain>
    </source>
</reference>
<evidence type="ECO:0000259" key="4">
    <source>
        <dbReference type="PROSITE" id="PS50112"/>
    </source>
</evidence>
<feature type="modified residue" description="4-aspartylphosphate" evidence="1">
    <location>
        <position position="61"/>
    </location>
</feature>
<feature type="compositionally biased region" description="Low complexity" evidence="2">
    <location>
        <begin position="429"/>
        <end position="442"/>
    </location>
</feature>
<feature type="domain" description="PAC" evidence="5">
    <location>
        <begin position="205"/>
        <end position="257"/>
    </location>
</feature>
<dbReference type="InterPro" id="IPR000160">
    <property type="entry name" value="GGDEF_dom"/>
</dbReference>
<dbReference type="GO" id="GO:0006355">
    <property type="term" value="P:regulation of DNA-templated transcription"/>
    <property type="evidence" value="ECO:0007669"/>
    <property type="project" value="InterPro"/>
</dbReference>
<name>A0A931J434_9BURK</name>
<organism evidence="7 8">
    <name type="scientific">Inhella proteolytica</name>
    <dbReference type="NCBI Taxonomy" id="2795029"/>
    <lineage>
        <taxon>Bacteria</taxon>
        <taxon>Pseudomonadati</taxon>
        <taxon>Pseudomonadota</taxon>
        <taxon>Betaproteobacteria</taxon>
        <taxon>Burkholderiales</taxon>
        <taxon>Sphaerotilaceae</taxon>
        <taxon>Inhella</taxon>
    </lineage>
</organism>
<feature type="domain" description="GGDEF" evidence="6">
    <location>
        <begin position="289"/>
        <end position="420"/>
    </location>
</feature>
<dbReference type="Proteomes" id="UP000613266">
    <property type="component" value="Unassembled WGS sequence"/>
</dbReference>
<dbReference type="PANTHER" id="PTHR44757:SF2">
    <property type="entry name" value="BIOFILM ARCHITECTURE MAINTENANCE PROTEIN MBAA"/>
    <property type="match status" value="1"/>
</dbReference>
<dbReference type="InterPro" id="IPR001610">
    <property type="entry name" value="PAC"/>
</dbReference>
<dbReference type="SMART" id="SM00448">
    <property type="entry name" value="REC"/>
    <property type="match status" value="1"/>
</dbReference>
<gene>
    <name evidence="7" type="ORF">I7X39_02625</name>
</gene>
<dbReference type="SUPFAM" id="SSF55785">
    <property type="entry name" value="PYP-like sensor domain (PAS domain)"/>
    <property type="match status" value="1"/>
</dbReference>
<dbReference type="SUPFAM" id="SSF55073">
    <property type="entry name" value="Nucleotide cyclase"/>
    <property type="match status" value="1"/>
</dbReference>
<dbReference type="NCBIfam" id="TIGR00229">
    <property type="entry name" value="sensory_box"/>
    <property type="match status" value="1"/>
</dbReference>
<dbReference type="PROSITE" id="PS50112">
    <property type="entry name" value="PAS"/>
    <property type="match status" value="1"/>
</dbReference>
<dbReference type="CDD" id="cd01949">
    <property type="entry name" value="GGDEF"/>
    <property type="match status" value="1"/>
</dbReference>
<evidence type="ECO:0000313" key="7">
    <source>
        <dbReference type="EMBL" id="MBH9575790.1"/>
    </source>
</evidence>
<dbReference type="CDD" id="cd00130">
    <property type="entry name" value="PAS"/>
    <property type="match status" value="1"/>
</dbReference>
<comment type="caution">
    <text evidence="7">The sequence shown here is derived from an EMBL/GenBank/DDBJ whole genome shotgun (WGS) entry which is preliminary data.</text>
</comment>
<dbReference type="Pfam" id="PF00990">
    <property type="entry name" value="GGDEF"/>
    <property type="match status" value="1"/>
</dbReference>
<evidence type="ECO:0000313" key="8">
    <source>
        <dbReference type="Proteomes" id="UP000613266"/>
    </source>
</evidence>